<dbReference type="OrthoDB" id="3647at2759"/>
<dbReference type="EMBL" id="JAIZAY010000005">
    <property type="protein sequence ID" value="KAJ8042349.1"/>
    <property type="molecule type" value="Genomic_DNA"/>
</dbReference>
<evidence type="ECO:0000313" key="1">
    <source>
        <dbReference type="EMBL" id="KAJ8042349.1"/>
    </source>
</evidence>
<organism evidence="1 2">
    <name type="scientific">Holothuria leucospilota</name>
    <name type="common">Black long sea cucumber</name>
    <name type="synonym">Mertensiothuria leucospilota</name>
    <dbReference type="NCBI Taxonomy" id="206669"/>
    <lineage>
        <taxon>Eukaryota</taxon>
        <taxon>Metazoa</taxon>
        <taxon>Echinodermata</taxon>
        <taxon>Eleutherozoa</taxon>
        <taxon>Echinozoa</taxon>
        <taxon>Holothuroidea</taxon>
        <taxon>Aspidochirotacea</taxon>
        <taxon>Aspidochirotida</taxon>
        <taxon>Holothuriidae</taxon>
        <taxon>Holothuria</taxon>
    </lineage>
</organism>
<protein>
    <submittedName>
        <fullName evidence="1">Uncharacterized protein</fullName>
    </submittedName>
</protein>
<dbReference type="AlphaFoldDB" id="A0A9Q1CD60"/>
<accession>A0A9Q1CD60</accession>
<keyword evidence="2" id="KW-1185">Reference proteome</keyword>
<sequence length="62" mass="7241">MRQGYIETVKGEETFFSKDYQLEFNELTQELERSKLLSVTSKLYFPGYLGNTPGLAFVWKVL</sequence>
<dbReference type="Proteomes" id="UP001152320">
    <property type="component" value="Chromosome 5"/>
</dbReference>
<reference evidence="1" key="1">
    <citation type="submission" date="2021-10" db="EMBL/GenBank/DDBJ databases">
        <title>Tropical sea cucumber genome reveals ecological adaptation and Cuvierian tubules defense mechanism.</title>
        <authorList>
            <person name="Chen T."/>
        </authorList>
    </citation>
    <scope>NUCLEOTIDE SEQUENCE</scope>
    <source>
        <strain evidence="1">Nanhai2018</strain>
        <tissue evidence="1">Muscle</tissue>
    </source>
</reference>
<comment type="caution">
    <text evidence="1">The sequence shown here is derived from an EMBL/GenBank/DDBJ whole genome shotgun (WGS) entry which is preliminary data.</text>
</comment>
<gene>
    <name evidence="1" type="ORF">HOLleu_13379</name>
</gene>
<evidence type="ECO:0000313" key="2">
    <source>
        <dbReference type="Proteomes" id="UP001152320"/>
    </source>
</evidence>
<name>A0A9Q1CD60_HOLLE</name>
<proteinExistence type="predicted"/>